<evidence type="ECO:0000313" key="9">
    <source>
        <dbReference type="Proteomes" id="UP000093267"/>
    </source>
</evidence>
<dbReference type="PANTHER" id="PTHR46015:SF1">
    <property type="entry name" value="HOMOCYSTEINE S-METHYLTRANSFERASE-LIKE ISOFORM 1"/>
    <property type="match status" value="1"/>
</dbReference>
<feature type="binding site" evidence="6">
    <location>
        <position position="288"/>
    </location>
    <ligand>
        <name>Zn(2+)</name>
        <dbReference type="ChEBI" id="CHEBI:29105"/>
    </ligand>
</feature>
<dbReference type="Gene3D" id="3.20.20.330">
    <property type="entry name" value="Homocysteine-binding-like domain"/>
    <property type="match status" value="1"/>
</dbReference>
<dbReference type="AlphaFoldDB" id="A0A1B2IXP3"/>
<dbReference type="RefSeq" id="WP_054712425.1">
    <property type="nucleotide sequence ID" value="NZ_CP014912.1"/>
</dbReference>
<dbReference type="SUPFAM" id="SSF82282">
    <property type="entry name" value="Homocysteine S-methyltransferase"/>
    <property type="match status" value="1"/>
</dbReference>
<dbReference type="GO" id="GO:0008270">
    <property type="term" value="F:zinc ion binding"/>
    <property type="evidence" value="ECO:0007669"/>
    <property type="project" value="InterPro"/>
</dbReference>
<keyword evidence="9" id="KW-1185">Reference proteome</keyword>
<feature type="binding site" evidence="5 6">
    <location>
        <position position="223"/>
    </location>
    <ligand>
        <name>Zn(2+)</name>
        <dbReference type="ChEBI" id="CHEBI:29105"/>
    </ligand>
</feature>
<protein>
    <submittedName>
        <fullName evidence="8">Homocysteine S-methyltransferase</fullName>
    </submittedName>
</protein>
<reference evidence="8 9" key="1">
    <citation type="submission" date="2016-03" db="EMBL/GenBank/DDBJ databases">
        <title>Pediococcus and Lactobacillus from brewery environment - whole genome sequencing and assembly.</title>
        <authorList>
            <person name="Behr J."/>
            <person name="Geissler A.J."/>
            <person name="Vogel R.F."/>
        </authorList>
    </citation>
    <scope>NUCLEOTIDE SEQUENCE [LARGE SCALE GENOMIC DNA]</scope>
    <source>
        <strain evidence="8 9">TMW 1.1995</strain>
    </source>
</reference>
<dbReference type="Proteomes" id="UP000093267">
    <property type="component" value="Chromosome"/>
</dbReference>
<dbReference type="EMBL" id="CP014924">
    <property type="protein sequence ID" value="ANZ66812.1"/>
    <property type="molecule type" value="Genomic_DNA"/>
</dbReference>
<evidence type="ECO:0000259" key="7">
    <source>
        <dbReference type="PROSITE" id="PS50970"/>
    </source>
</evidence>
<dbReference type="STRING" id="240427.AYR62_11740"/>
<dbReference type="Pfam" id="PF02574">
    <property type="entry name" value="S-methyl_trans"/>
    <property type="match status" value="1"/>
</dbReference>
<gene>
    <name evidence="8" type="ORF">AYR63_06460</name>
</gene>
<evidence type="ECO:0000256" key="3">
    <source>
        <dbReference type="ARBA" id="ARBA00022723"/>
    </source>
</evidence>
<keyword evidence="2 6" id="KW-0808">Transferase</keyword>
<comment type="cofactor">
    <cofactor evidence="5">
        <name>Zn(2+)</name>
        <dbReference type="ChEBI" id="CHEBI:29105"/>
    </cofactor>
    <text evidence="5">Binds 1 zinc ion per subunit.</text>
</comment>
<feature type="domain" description="Hcy-binding" evidence="7">
    <location>
        <begin position="1"/>
        <end position="303"/>
    </location>
</feature>
<evidence type="ECO:0000256" key="1">
    <source>
        <dbReference type="ARBA" id="ARBA00022603"/>
    </source>
</evidence>
<dbReference type="InterPro" id="IPR051486">
    <property type="entry name" value="Hcy_S-methyltransferase"/>
</dbReference>
<sequence>MVNLLDQQPLVIDGGMATELSKQGIDTTSPLWSAMAAAKFPNAVQGVHRQYFEAGASVATTDSFVASIPTLVNAGMSLTDARHLVRATVKLAKRARDAYRADSGSERPLLIAGGVGPYAEYSDDPSKSVGNYALTIPEYQRFHRERMQLLAAAGVDLFAFETQPNFTETQALTELLECEFPDKTAWLSFSVDDQGNLWDGTPLWEAVSYFEPHPQIEAIGVNCLAPDDILDMVATIKQVTTKPIIVYPNNGAVFDAETQTWSVDDQTPTLASLAPQWLAAGVSIIGGCCGTTPDDIHSLARVVNKTSVK</sequence>
<dbReference type="InterPro" id="IPR003726">
    <property type="entry name" value="HCY_dom"/>
</dbReference>
<dbReference type="GO" id="GO:0033528">
    <property type="term" value="P:S-methylmethionine cycle"/>
    <property type="evidence" value="ECO:0007669"/>
    <property type="project" value="TreeGrafter"/>
</dbReference>
<dbReference type="GO" id="GO:0009086">
    <property type="term" value="P:methionine biosynthetic process"/>
    <property type="evidence" value="ECO:0007669"/>
    <property type="project" value="InterPro"/>
</dbReference>
<dbReference type="PIRSF" id="PIRSF037505">
    <property type="entry name" value="Betaine_HMT"/>
    <property type="match status" value="1"/>
</dbReference>
<dbReference type="InterPro" id="IPR017226">
    <property type="entry name" value="BHMT-like"/>
</dbReference>
<dbReference type="GO" id="GO:0032259">
    <property type="term" value="P:methylation"/>
    <property type="evidence" value="ECO:0007669"/>
    <property type="project" value="UniProtKB-KW"/>
</dbReference>
<dbReference type="InterPro" id="IPR036589">
    <property type="entry name" value="HCY_dom_sf"/>
</dbReference>
<dbReference type="PANTHER" id="PTHR46015">
    <property type="entry name" value="ZGC:172121"/>
    <property type="match status" value="1"/>
</dbReference>
<evidence type="ECO:0000256" key="2">
    <source>
        <dbReference type="ARBA" id="ARBA00022679"/>
    </source>
</evidence>
<evidence type="ECO:0000256" key="6">
    <source>
        <dbReference type="PROSITE-ProRule" id="PRU00333"/>
    </source>
</evidence>
<evidence type="ECO:0000313" key="8">
    <source>
        <dbReference type="EMBL" id="ANZ66812.1"/>
    </source>
</evidence>
<evidence type="ECO:0000256" key="4">
    <source>
        <dbReference type="ARBA" id="ARBA00022833"/>
    </source>
</evidence>
<dbReference type="PROSITE" id="PS50970">
    <property type="entry name" value="HCY"/>
    <property type="match status" value="1"/>
</dbReference>
<name>A0A1B2IXP3_9LACO</name>
<evidence type="ECO:0000256" key="5">
    <source>
        <dbReference type="PIRSR" id="PIRSR037505-2"/>
    </source>
</evidence>
<keyword evidence="3 5" id="KW-0479">Metal-binding</keyword>
<keyword evidence="1 6" id="KW-0489">Methyltransferase</keyword>
<dbReference type="OrthoDB" id="9803687at2"/>
<keyword evidence="4 5" id="KW-0862">Zinc</keyword>
<feature type="binding site" evidence="6">
    <location>
        <position position="289"/>
    </location>
    <ligand>
        <name>Zn(2+)</name>
        <dbReference type="ChEBI" id="CHEBI:29105"/>
    </ligand>
</feature>
<dbReference type="GO" id="GO:0008898">
    <property type="term" value="F:S-adenosylmethionine-homocysteine S-methyltransferase activity"/>
    <property type="evidence" value="ECO:0007669"/>
    <property type="project" value="TreeGrafter"/>
</dbReference>
<organism evidence="8 9">
    <name type="scientific">Secundilactobacillus paracollinoides</name>
    <dbReference type="NCBI Taxonomy" id="240427"/>
    <lineage>
        <taxon>Bacteria</taxon>
        <taxon>Bacillati</taxon>
        <taxon>Bacillota</taxon>
        <taxon>Bacilli</taxon>
        <taxon>Lactobacillales</taxon>
        <taxon>Lactobacillaceae</taxon>
        <taxon>Secundilactobacillus</taxon>
    </lineage>
</organism>
<proteinExistence type="predicted"/>
<dbReference type="NCBIfam" id="NF007020">
    <property type="entry name" value="PRK09485.1"/>
    <property type="match status" value="1"/>
</dbReference>
<accession>A0A1B2IXP3</accession>